<evidence type="ECO:0000256" key="1">
    <source>
        <dbReference type="SAM" id="MobiDB-lite"/>
    </source>
</evidence>
<reference evidence="2 3" key="1">
    <citation type="journal article" date="2020" name="J. Phycol.">
        <title>Comparative genome analysis reveals Cyanidiococcus gen. nov., a new extremophilic red algal genus sister to Cyanidioschyzon (Cyanidioschyzonaceae, Rhodophyta).</title>
        <authorList>
            <person name="Liu S.-L."/>
            <person name="Chiang Y.-R."/>
            <person name="Yoon H.S."/>
            <person name="Fu H.-Y."/>
        </authorList>
    </citation>
    <scope>NUCLEOTIDE SEQUENCE [LARGE SCALE GENOMIC DNA]</scope>
    <source>
        <strain evidence="2 3">THAL066</strain>
    </source>
</reference>
<dbReference type="Pfam" id="PF07347">
    <property type="entry name" value="CI-B14_5a"/>
    <property type="match status" value="1"/>
</dbReference>
<name>A0A7J7IGP3_9RHOD</name>
<evidence type="ECO:0000313" key="3">
    <source>
        <dbReference type="Proteomes" id="UP000530660"/>
    </source>
</evidence>
<dbReference type="GO" id="GO:0042773">
    <property type="term" value="P:ATP synthesis coupled electron transport"/>
    <property type="evidence" value="ECO:0007669"/>
    <property type="project" value="InterPro"/>
</dbReference>
<comment type="caution">
    <text evidence="2">The sequence shown here is derived from an EMBL/GenBank/DDBJ whole genome shotgun (WGS) entry which is preliminary data.</text>
</comment>
<proteinExistence type="predicted"/>
<dbReference type="GO" id="GO:0005743">
    <property type="term" value="C:mitochondrial inner membrane"/>
    <property type="evidence" value="ECO:0007669"/>
    <property type="project" value="InterPro"/>
</dbReference>
<feature type="compositionally biased region" description="Low complexity" evidence="1">
    <location>
        <begin position="111"/>
        <end position="128"/>
    </location>
</feature>
<evidence type="ECO:0000313" key="2">
    <source>
        <dbReference type="EMBL" id="KAF6001849.1"/>
    </source>
</evidence>
<dbReference type="AlphaFoldDB" id="A0A7J7IGP3"/>
<sequence length="150" mass="17324">MQRPGLLKQCFRRLLSNQAGGQTTGPAEKPFYGGLRGFLERLRRGRIFRADLEPENWREPWRESRFRYPSPGSQKPALIPQGPQQRVFDITYHSRDERRRVIRETCLLRVAPSEPTPSSSEASNTSSLPPTPGVFLRWQNLGSLKEFTRE</sequence>
<feature type="region of interest" description="Disordered" evidence="1">
    <location>
        <begin position="110"/>
        <end position="134"/>
    </location>
</feature>
<gene>
    <name evidence="2" type="ORF">F1559_000089</name>
</gene>
<organism evidence="2 3">
    <name type="scientific">Cyanidiococcus yangmingshanensis</name>
    <dbReference type="NCBI Taxonomy" id="2690220"/>
    <lineage>
        <taxon>Eukaryota</taxon>
        <taxon>Rhodophyta</taxon>
        <taxon>Bangiophyceae</taxon>
        <taxon>Cyanidiales</taxon>
        <taxon>Cyanidiaceae</taxon>
        <taxon>Cyanidiococcus</taxon>
    </lineage>
</organism>
<dbReference type="EMBL" id="VWRR01000012">
    <property type="protein sequence ID" value="KAF6001849.1"/>
    <property type="molecule type" value="Genomic_DNA"/>
</dbReference>
<dbReference type="Proteomes" id="UP000530660">
    <property type="component" value="Unassembled WGS sequence"/>
</dbReference>
<keyword evidence="3" id="KW-1185">Reference proteome</keyword>
<protein>
    <submittedName>
        <fullName evidence="2">Uncharacterized protein</fullName>
    </submittedName>
</protein>
<dbReference type="OrthoDB" id="10538958at2759"/>
<dbReference type="InterPro" id="IPR009947">
    <property type="entry name" value="NDUA7"/>
</dbReference>
<accession>A0A7J7IGP3</accession>